<dbReference type="Proteomes" id="UP000256763">
    <property type="component" value="Unassembled WGS sequence"/>
</dbReference>
<dbReference type="OrthoDB" id="6386565at2"/>
<dbReference type="RefSeq" id="WP_116301568.1">
    <property type="nucleotide sequence ID" value="NZ_NFZV01000005.1"/>
</dbReference>
<gene>
    <name evidence="1" type="ORF">CAL65_07960</name>
</gene>
<proteinExistence type="predicted"/>
<protein>
    <submittedName>
        <fullName evidence="1">Type 1 pili tip component</fullName>
    </submittedName>
</protein>
<sequence length="111" mass="12795">MRMKDLLERWEETASEQKTPSHYYVRLPLSDAAKLAALGELYPGRSEEELITDLLAAALDELEAAFPYIEGQRMVSEDEHGDPIYEDAGLTPKFQQLMRKHLVRLEEEFGR</sequence>
<comment type="caution">
    <text evidence="1">The sequence shown here is derived from an EMBL/GenBank/DDBJ whole genome shotgun (WGS) entry which is preliminary data.</text>
</comment>
<keyword evidence="2" id="KW-1185">Reference proteome</keyword>
<dbReference type="EMBL" id="NFZW01000006">
    <property type="protein sequence ID" value="RFA37859.1"/>
    <property type="molecule type" value="Genomic_DNA"/>
</dbReference>
<dbReference type="AlphaFoldDB" id="A0A3E0WZP9"/>
<name>A0A3E0WZP9_9GAMM</name>
<accession>A0A3E0WZP9</accession>
<evidence type="ECO:0000313" key="1">
    <source>
        <dbReference type="EMBL" id="RFA37859.1"/>
    </source>
</evidence>
<reference evidence="2" key="1">
    <citation type="submission" date="2017-05" db="EMBL/GenBank/DDBJ databases">
        <authorList>
            <person name="Sharma S."/>
            <person name="Sidhu C."/>
            <person name="Pinnaka A.K."/>
        </authorList>
    </citation>
    <scope>NUCLEOTIDE SEQUENCE [LARGE SCALE GENOMIC DNA]</scope>
    <source>
        <strain evidence="2">AK93</strain>
    </source>
</reference>
<organism evidence="1 2">
    <name type="scientific">Alkalilimnicola ehrlichii</name>
    <dbReference type="NCBI Taxonomy" id="351052"/>
    <lineage>
        <taxon>Bacteria</taxon>
        <taxon>Pseudomonadati</taxon>
        <taxon>Pseudomonadota</taxon>
        <taxon>Gammaproteobacteria</taxon>
        <taxon>Chromatiales</taxon>
        <taxon>Ectothiorhodospiraceae</taxon>
        <taxon>Alkalilimnicola</taxon>
    </lineage>
</organism>
<evidence type="ECO:0000313" key="2">
    <source>
        <dbReference type="Proteomes" id="UP000256763"/>
    </source>
</evidence>